<dbReference type="AlphaFoldDB" id="A0A382WIR5"/>
<organism evidence="1">
    <name type="scientific">marine metagenome</name>
    <dbReference type="NCBI Taxonomy" id="408172"/>
    <lineage>
        <taxon>unclassified sequences</taxon>
        <taxon>metagenomes</taxon>
        <taxon>ecological metagenomes</taxon>
    </lineage>
</organism>
<evidence type="ECO:0000313" key="1">
    <source>
        <dbReference type="EMBL" id="SVD58225.1"/>
    </source>
</evidence>
<dbReference type="EMBL" id="UINC01159889">
    <property type="protein sequence ID" value="SVD58225.1"/>
    <property type="molecule type" value="Genomic_DNA"/>
</dbReference>
<reference evidence="1" key="1">
    <citation type="submission" date="2018-05" db="EMBL/GenBank/DDBJ databases">
        <authorList>
            <person name="Lanie J.A."/>
            <person name="Ng W.-L."/>
            <person name="Kazmierczak K.M."/>
            <person name="Andrzejewski T.M."/>
            <person name="Davidsen T.M."/>
            <person name="Wayne K.J."/>
            <person name="Tettelin H."/>
            <person name="Glass J.I."/>
            <person name="Rusch D."/>
            <person name="Podicherti R."/>
            <person name="Tsui H.-C.T."/>
            <person name="Winkler M.E."/>
        </authorList>
    </citation>
    <scope>NUCLEOTIDE SEQUENCE</scope>
</reference>
<proteinExistence type="predicted"/>
<name>A0A382WIR5_9ZZZZ</name>
<accession>A0A382WIR5</accession>
<gene>
    <name evidence="1" type="ORF">METZ01_LOCUS411079</name>
</gene>
<protein>
    <submittedName>
        <fullName evidence="1">Uncharacterized protein</fullName>
    </submittedName>
</protein>
<sequence>MSNKAFKYFVCELSKKKFDAFKYSLIIILDEIFGLYKNSKTAHLIIT</sequence>